<sequence length="149" mass="17606">MADLLTDLKKITLYTTKQSLTEYCWELFTIVLSSSEADGWDMRQRNQAILFCRFFINTINAAFSMKEALIRDNLNNLTNSLGNELQVHLANLEEYRSEVDVDEMEQFFNGYSEILFKYEESLFDSLSLRISLSFFKDFFTRIRLIDLIF</sequence>
<organism evidence="1 2">
    <name type="scientific">Chitinophaga oryzae</name>
    <dbReference type="NCBI Taxonomy" id="2725414"/>
    <lineage>
        <taxon>Bacteria</taxon>
        <taxon>Pseudomonadati</taxon>
        <taxon>Bacteroidota</taxon>
        <taxon>Chitinophagia</taxon>
        <taxon>Chitinophagales</taxon>
        <taxon>Chitinophagaceae</taxon>
        <taxon>Chitinophaga</taxon>
    </lineage>
</organism>
<name>A0AAE6ZNE0_9BACT</name>
<evidence type="ECO:0000313" key="1">
    <source>
        <dbReference type="EMBL" id="QJB35939.1"/>
    </source>
</evidence>
<gene>
    <name evidence="1" type="ORF">HF329_33370</name>
</gene>
<dbReference type="AlphaFoldDB" id="A0AAE6ZNE0"/>
<dbReference type="EMBL" id="CP051205">
    <property type="protein sequence ID" value="QJB35939.1"/>
    <property type="molecule type" value="Genomic_DNA"/>
</dbReference>
<reference evidence="2" key="1">
    <citation type="submission" date="2020-04" db="EMBL/GenBank/DDBJ databases">
        <authorList>
            <person name="Kittiwongwattana C."/>
        </authorList>
    </citation>
    <scope>NUCLEOTIDE SEQUENCE [LARGE SCALE GENOMIC DNA]</scope>
    <source>
        <strain evidence="2">1310</strain>
    </source>
</reference>
<dbReference type="KEGG" id="coy:HF329_33370"/>
<proteinExistence type="predicted"/>
<protein>
    <submittedName>
        <fullName evidence="1">Uncharacterized protein</fullName>
    </submittedName>
</protein>
<dbReference type="Proteomes" id="UP000502421">
    <property type="component" value="Chromosome"/>
</dbReference>
<evidence type="ECO:0000313" key="2">
    <source>
        <dbReference type="Proteomes" id="UP000502421"/>
    </source>
</evidence>
<dbReference type="RefSeq" id="WP_168811462.1">
    <property type="nucleotide sequence ID" value="NZ_CP051205.1"/>
</dbReference>
<accession>A0AAE6ZNE0</accession>